<proteinExistence type="predicted"/>
<evidence type="ECO:0000313" key="3">
    <source>
        <dbReference type="Proteomes" id="UP000183832"/>
    </source>
</evidence>
<organism evidence="2 3">
    <name type="scientific">Clunio marinus</name>
    <dbReference type="NCBI Taxonomy" id="568069"/>
    <lineage>
        <taxon>Eukaryota</taxon>
        <taxon>Metazoa</taxon>
        <taxon>Ecdysozoa</taxon>
        <taxon>Arthropoda</taxon>
        <taxon>Hexapoda</taxon>
        <taxon>Insecta</taxon>
        <taxon>Pterygota</taxon>
        <taxon>Neoptera</taxon>
        <taxon>Endopterygota</taxon>
        <taxon>Diptera</taxon>
        <taxon>Nematocera</taxon>
        <taxon>Chironomoidea</taxon>
        <taxon>Chironomidae</taxon>
        <taxon>Clunio</taxon>
    </lineage>
</organism>
<sequence length="99" mass="11299">MEKNSDEISFNSGKNEKKASAKCQTRLAADNSKNLWNTSIIKQNFSPTAKTSLEYIREQGKFALLLLRWECYGKYKINSVVAEKQERSFSALQLMLSIS</sequence>
<reference evidence="2 3" key="1">
    <citation type="submission" date="2015-04" db="EMBL/GenBank/DDBJ databases">
        <authorList>
            <person name="Syromyatnikov M.Y."/>
            <person name="Popov V.N."/>
        </authorList>
    </citation>
    <scope>NUCLEOTIDE SEQUENCE [LARGE SCALE GENOMIC DNA]</scope>
</reference>
<dbReference type="Proteomes" id="UP000183832">
    <property type="component" value="Unassembled WGS sequence"/>
</dbReference>
<accession>A0A1J1J617</accession>
<protein>
    <submittedName>
        <fullName evidence="2">CLUMA_CG020794, isoform A</fullName>
    </submittedName>
</protein>
<evidence type="ECO:0000313" key="2">
    <source>
        <dbReference type="EMBL" id="CRL07840.1"/>
    </source>
</evidence>
<name>A0A1J1J617_9DIPT</name>
<dbReference type="EMBL" id="CVRI01000073">
    <property type="protein sequence ID" value="CRL07840.1"/>
    <property type="molecule type" value="Genomic_DNA"/>
</dbReference>
<keyword evidence="3" id="KW-1185">Reference proteome</keyword>
<feature type="region of interest" description="Disordered" evidence="1">
    <location>
        <begin position="1"/>
        <end position="21"/>
    </location>
</feature>
<evidence type="ECO:0000256" key="1">
    <source>
        <dbReference type="SAM" id="MobiDB-lite"/>
    </source>
</evidence>
<dbReference type="AlphaFoldDB" id="A0A1J1J617"/>
<gene>
    <name evidence="2" type="ORF">CLUMA_CG020794</name>
</gene>